<feature type="region of interest" description="Disordered" evidence="1">
    <location>
        <begin position="1"/>
        <end position="38"/>
    </location>
</feature>
<name>A0A5A9MWV7_9TELE</name>
<organism evidence="2 3">
    <name type="scientific">Triplophysa tibetana</name>
    <dbReference type="NCBI Taxonomy" id="1572043"/>
    <lineage>
        <taxon>Eukaryota</taxon>
        <taxon>Metazoa</taxon>
        <taxon>Chordata</taxon>
        <taxon>Craniata</taxon>
        <taxon>Vertebrata</taxon>
        <taxon>Euteleostomi</taxon>
        <taxon>Actinopterygii</taxon>
        <taxon>Neopterygii</taxon>
        <taxon>Teleostei</taxon>
        <taxon>Ostariophysi</taxon>
        <taxon>Cypriniformes</taxon>
        <taxon>Nemacheilidae</taxon>
        <taxon>Triplophysa</taxon>
    </lineage>
</organism>
<evidence type="ECO:0000256" key="1">
    <source>
        <dbReference type="SAM" id="MobiDB-lite"/>
    </source>
</evidence>
<accession>A0A5A9MWV7</accession>
<evidence type="ECO:0000313" key="3">
    <source>
        <dbReference type="Proteomes" id="UP000324632"/>
    </source>
</evidence>
<dbReference type="Proteomes" id="UP000324632">
    <property type="component" value="Unassembled WGS sequence"/>
</dbReference>
<keyword evidence="3" id="KW-1185">Reference proteome</keyword>
<proteinExistence type="predicted"/>
<sequence>MAACRFSRSDKGEGSQQRKAVHKAPVPRDRAKKSLPQHHGDLTIRKHLLGFFEIRVGIFHWQKFRWVAENALGYAAYLVAAMKRDPTGGSKDTQGHAHNKVSFREYIELFPSGRVAIAMNEEQYAGKAPQHAAPTQFTAPTHQPRCLYPACCPYPACFLNPAHYHPSYFHRLSAPSWLRITLVCLAEYLLELRNQPSLVLTNQQVKNI</sequence>
<protein>
    <submittedName>
        <fullName evidence="2">Uncharacterized protein</fullName>
    </submittedName>
</protein>
<gene>
    <name evidence="2" type="ORF">E1301_Tti022925</name>
</gene>
<evidence type="ECO:0000313" key="2">
    <source>
        <dbReference type="EMBL" id="KAA0701559.1"/>
    </source>
</evidence>
<dbReference type="AlphaFoldDB" id="A0A5A9MWV7"/>
<comment type="caution">
    <text evidence="2">The sequence shown here is derived from an EMBL/GenBank/DDBJ whole genome shotgun (WGS) entry which is preliminary data.</text>
</comment>
<reference evidence="2 3" key="1">
    <citation type="journal article" date="2019" name="Mol. Ecol. Resour.">
        <title>Chromosome-level genome assembly of Triplophysa tibetana, a fish adapted to the harsh high-altitude environment of the Tibetan Plateau.</title>
        <authorList>
            <person name="Yang X."/>
            <person name="Liu H."/>
            <person name="Ma Z."/>
            <person name="Zou Y."/>
            <person name="Zou M."/>
            <person name="Mao Y."/>
            <person name="Li X."/>
            <person name="Wang H."/>
            <person name="Chen T."/>
            <person name="Wang W."/>
            <person name="Yang R."/>
        </authorList>
    </citation>
    <scope>NUCLEOTIDE SEQUENCE [LARGE SCALE GENOMIC DNA]</scope>
    <source>
        <strain evidence="2">TTIB1903HZAU</strain>
        <tissue evidence="2">Muscle</tissue>
    </source>
</reference>
<dbReference type="EMBL" id="SOYY01000026">
    <property type="protein sequence ID" value="KAA0701559.1"/>
    <property type="molecule type" value="Genomic_DNA"/>
</dbReference>